<accession>A0A1B8PWG2</accession>
<dbReference type="GO" id="GO:0016887">
    <property type="term" value="F:ATP hydrolysis activity"/>
    <property type="evidence" value="ECO:0007669"/>
    <property type="project" value="InterPro"/>
</dbReference>
<protein>
    <recommendedName>
        <fullName evidence="1">ATPase AAA-type core domain-containing protein</fullName>
    </recommendedName>
</protein>
<dbReference type="InterPro" id="IPR027417">
    <property type="entry name" value="P-loop_NTPase"/>
</dbReference>
<dbReference type="Gene3D" id="3.40.50.300">
    <property type="entry name" value="P-loop containing nucleotide triphosphate hydrolases"/>
    <property type="match status" value="1"/>
</dbReference>
<dbReference type="EMBL" id="LZMS01000088">
    <property type="protein sequence ID" value="OBX60230.1"/>
    <property type="molecule type" value="Genomic_DNA"/>
</dbReference>
<name>A0A1B8PWG2_MORLA</name>
<comment type="caution">
    <text evidence="2">The sequence shown here is derived from an EMBL/GenBank/DDBJ whole genome shotgun (WGS) entry which is preliminary data.</text>
</comment>
<reference evidence="2 3" key="1">
    <citation type="submission" date="2016-06" db="EMBL/GenBank/DDBJ databases">
        <title>Draft genome of Moraxella lacunata CCUG 57757A.</title>
        <authorList>
            <person name="Salva-Serra F."/>
            <person name="Engstrom-Jakobsson H."/>
            <person name="Thorell K."/>
            <person name="Gonzales-Siles L."/>
            <person name="Karlsson R."/>
            <person name="Boulund F."/>
            <person name="Engstrand L."/>
            <person name="Kristiansson E."/>
            <person name="Moore E."/>
        </authorList>
    </citation>
    <scope>NUCLEOTIDE SEQUENCE [LARGE SCALE GENOMIC DNA]</scope>
    <source>
        <strain evidence="2 3">CCUG 57757A</strain>
    </source>
</reference>
<sequence>MKIQEVQIEGLFGKKDILWKLNPQVNVLVGENGSGKSTILSIIRCVLSNDLDFYDRFLKNYCTHGMLIFEYGVKNIIFQHNIDFENITRLEASTPEELLDLARQYIKEKTTSMQIAGEVPNHPTKEENLYIDIIEANLTNSNANHIIQKSNQETTNALDMEIRETIYELNKIQSKEVIDRLILSLNVFFNQIGKNVIYQDNELIYTDIQLQKQLNYSDLSSGERQLIYILLRVALSNQDKNKTAIILMDEPEISLHVNWQADFIKQLTLLNPDAQFIIVTHSPAIIMNGWNDVYVNMEEITQ</sequence>
<gene>
    <name evidence="2" type="ORF">A9309_09560</name>
</gene>
<dbReference type="PANTHER" id="PTHR43581:SF2">
    <property type="entry name" value="EXCINUCLEASE ATPASE SUBUNIT"/>
    <property type="match status" value="1"/>
</dbReference>
<dbReference type="PANTHER" id="PTHR43581">
    <property type="entry name" value="ATP/GTP PHOSPHATASE"/>
    <property type="match status" value="1"/>
</dbReference>
<evidence type="ECO:0000259" key="1">
    <source>
        <dbReference type="Pfam" id="PF13304"/>
    </source>
</evidence>
<dbReference type="GO" id="GO:0005524">
    <property type="term" value="F:ATP binding"/>
    <property type="evidence" value="ECO:0007669"/>
    <property type="project" value="InterPro"/>
</dbReference>
<dbReference type="AlphaFoldDB" id="A0A1B8PWG2"/>
<dbReference type="OrthoDB" id="9815944at2"/>
<dbReference type="Proteomes" id="UP000092607">
    <property type="component" value="Unassembled WGS sequence"/>
</dbReference>
<dbReference type="RefSeq" id="WP_065255635.1">
    <property type="nucleotide sequence ID" value="NZ_JARDJM010000079.1"/>
</dbReference>
<dbReference type="InterPro" id="IPR003959">
    <property type="entry name" value="ATPase_AAA_core"/>
</dbReference>
<evidence type="ECO:0000313" key="3">
    <source>
        <dbReference type="Proteomes" id="UP000092607"/>
    </source>
</evidence>
<dbReference type="Pfam" id="PF13304">
    <property type="entry name" value="AAA_21"/>
    <property type="match status" value="1"/>
</dbReference>
<feature type="domain" description="ATPase AAA-type core" evidence="1">
    <location>
        <begin position="25"/>
        <end position="286"/>
    </location>
</feature>
<proteinExistence type="predicted"/>
<evidence type="ECO:0000313" key="2">
    <source>
        <dbReference type="EMBL" id="OBX60230.1"/>
    </source>
</evidence>
<dbReference type="InterPro" id="IPR051396">
    <property type="entry name" value="Bact_Antivir_Def_Nuclease"/>
</dbReference>
<organism evidence="2 3">
    <name type="scientific">Moraxella lacunata</name>
    <dbReference type="NCBI Taxonomy" id="477"/>
    <lineage>
        <taxon>Bacteria</taxon>
        <taxon>Pseudomonadati</taxon>
        <taxon>Pseudomonadota</taxon>
        <taxon>Gammaproteobacteria</taxon>
        <taxon>Moraxellales</taxon>
        <taxon>Moraxellaceae</taxon>
        <taxon>Moraxella</taxon>
    </lineage>
</organism>
<dbReference type="SUPFAM" id="SSF52540">
    <property type="entry name" value="P-loop containing nucleoside triphosphate hydrolases"/>
    <property type="match status" value="1"/>
</dbReference>